<dbReference type="GO" id="GO:0004826">
    <property type="term" value="F:phenylalanine-tRNA ligase activity"/>
    <property type="evidence" value="ECO:0007669"/>
    <property type="project" value="InterPro"/>
</dbReference>
<protein>
    <submittedName>
        <fullName evidence="2">DNA/RNA-binding domain of Phe-tRNA-synthetase-like protein</fullName>
    </submittedName>
</protein>
<dbReference type="PANTHER" id="PTHR39209:SF2">
    <property type="entry name" value="CYTOPLASMIC PROTEIN"/>
    <property type="match status" value="1"/>
</dbReference>
<dbReference type="InterPro" id="IPR020825">
    <property type="entry name" value="Phe-tRNA_synthase-like_B3/B4"/>
</dbReference>
<reference evidence="2 3" key="1">
    <citation type="submission" date="2018-04" db="EMBL/GenBank/DDBJ databases">
        <title>Genomic Encyclopedia of Archaeal and Bacterial Type Strains, Phase II (KMG-II): from individual species to whole genera.</title>
        <authorList>
            <person name="Goeker M."/>
        </authorList>
    </citation>
    <scope>NUCLEOTIDE SEQUENCE [LARGE SCALE GENOMIC DNA]</scope>
    <source>
        <strain evidence="2 3">DSM 23382</strain>
    </source>
</reference>
<dbReference type="RefSeq" id="WP_107991371.1">
    <property type="nucleotide sequence ID" value="NZ_QAYG01000009.1"/>
</dbReference>
<name>A0A2T5V545_9HYPH</name>
<evidence type="ECO:0000259" key="1">
    <source>
        <dbReference type="SMART" id="SM00873"/>
    </source>
</evidence>
<feature type="domain" description="B3/B4 tRNA-binding" evidence="1">
    <location>
        <begin position="61"/>
        <end position="218"/>
    </location>
</feature>
<comment type="caution">
    <text evidence="2">The sequence shown here is derived from an EMBL/GenBank/DDBJ whole genome shotgun (WGS) entry which is preliminary data.</text>
</comment>
<dbReference type="AlphaFoldDB" id="A0A2T5V545"/>
<dbReference type="SMART" id="SM00873">
    <property type="entry name" value="B3_4"/>
    <property type="match status" value="1"/>
</dbReference>
<keyword evidence="3" id="KW-1185">Reference proteome</keyword>
<sequence length="238" mass="26369">MRLDISDLTQDFPDFRVAAVMVTGALIAPRNDHLAEEIAQREEAFRERWGETALSEIPGIAVWRAAYRAFGIKKTSYRCSVERLAKNAQGARPMPEINAFVDAYNAISLTHVMPLGADDLDCVTGDIAFRHSRPGDDFRDMGVTDKLGEPVNDPPKEGEVVYADAEKVLCRRWNWRQDARSLVTAKTTRAVVTVQYNGAGDLEAAVEDLREMLHRYCGGTSAFVIAEAANPTVDLPEL</sequence>
<gene>
    <name evidence="2" type="ORF">C8N35_109158</name>
</gene>
<evidence type="ECO:0000313" key="3">
    <source>
        <dbReference type="Proteomes" id="UP000244081"/>
    </source>
</evidence>
<organism evidence="2 3">
    <name type="scientific">Breoghania corrubedonensis</name>
    <dbReference type="NCBI Taxonomy" id="665038"/>
    <lineage>
        <taxon>Bacteria</taxon>
        <taxon>Pseudomonadati</taxon>
        <taxon>Pseudomonadota</taxon>
        <taxon>Alphaproteobacteria</taxon>
        <taxon>Hyphomicrobiales</taxon>
        <taxon>Stappiaceae</taxon>
        <taxon>Breoghania</taxon>
    </lineage>
</organism>
<dbReference type="SUPFAM" id="SSF56037">
    <property type="entry name" value="PheT/TilS domain"/>
    <property type="match status" value="1"/>
</dbReference>
<dbReference type="GO" id="GO:0003723">
    <property type="term" value="F:RNA binding"/>
    <property type="evidence" value="ECO:0007669"/>
    <property type="project" value="InterPro"/>
</dbReference>
<dbReference type="PANTHER" id="PTHR39209">
    <property type="match status" value="1"/>
</dbReference>
<dbReference type="InterPro" id="IPR005146">
    <property type="entry name" value="B3/B4_tRNA-bd"/>
</dbReference>
<dbReference type="EMBL" id="QAYG01000009">
    <property type="protein sequence ID" value="PTW58853.1"/>
    <property type="molecule type" value="Genomic_DNA"/>
</dbReference>
<dbReference type="Proteomes" id="UP000244081">
    <property type="component" value="Unassembled WGS sequence"/>
</dbReference>
<dbReference type="Gene3D" id="3.50.40.10">
    <property type="entry name" value="Phenylalanyl-trna Synthetase, Chain B, domain 3"/>
    <property type="match status" value="1"/>
</dbReference>
<evidence type="ECO:0000313" key="2">
    <source>
        <dbReference type="EMBL" id="PTW58853.1"/>
    </source>
</evidence>
<dbReference type="Pfam" id="PF03483">
    <property type="entry name" value="B3_4"/>
    <property type="match status" value="1"/>
</dbReference>
<accession>A0A2T5V545</accession>
<proteinExistence type="predicted"/>
<dbReference type="OrthoDB" id="276580at2"/>